<keyword evidence="1" id="KW-1133">Transmembrane helix</keyword>
<reference evidence="2 3" key="1">
    <citation type="submission" date="2020-04" db="EMBL/GenBank/DDBJ databases">
        <title>MicrobeNet Type strains.</title>
        <authorList>
            <person name="Nicholson A.C."/>
        </authorList>
    </citation>
    <scope>NUCLEOTIDE SEQUENCE [LARGE SCALE GENOMIC DNA]</scope>
    <source>
        <strain evidence="2 3">ATCC BAA-788</strain>
    </source>
</reference>
<keyword evidence="3" id="KW-1185">Reference proteome</keyword>
<dbReference type="RefSeq" id="WP_168629000.1">
    <property type="nucleotide sequence ID" value="NZ_BONL01000002.1"/>
</dbReference>
<evidence type="ECO:0000313" key="2">
    <source>
        <dbReference type="EMBL" id="NKY21869.1"/>
    </source>
</evidence>
<sequence length="636" mass="67841">MATRRTLPRWIGRGVLRRIRGADRPDDRGAAIVIVVGSMMILTMLALTGLAYSISSTRFSRYSQDYAAAMAAAQSGVDDFISRLDRDPSYGMTVDCDNEAWRGPVTATNTCGWAEGTAAGWLPVQPGADVDEEAAFHYSVDASRKVTQGSVLLTVTGRMNGVYRTIETTVGMGGSTDYVYYTDFESADPSNTQAYSPDGATKAACGSGGYSNAKYWYNGRSSASCKEITFIADDYLDGAVFSNDAVLSSGATFAKGFETALPSCANAGSSTNSWNQNCLRSGSTANFNGTKPVYAQPKYLVDNSAAFATNPGCHYFGATRVIFNSNGTMTVWNKKSVNGLQAPVSIAPEDGTAPNCGTLDALDSTAGATLPVPTEMVIYAANSGTANRQCYAGEIGGPDANRRLPLGSYAAEHSVDPSVAGISYTFDTNMTEPGKFCGQGNLYAEGVLDGRLTISAQQSVIVTGDLILAGGQSGDDLLGLVATNSVEIFHPRVATVTSERYCTGTDRRGNCTGYAVRWRSPTGESDVTGWPYRYTTTPAKGVMITGSIQTLQHSFLVQKYDKGANAGTLQVYGSIAQRWRGIVGQGSGGSMTGYAKLYQYDSRLQYTRPPYFPTWANSEWSLRYSGEIDTPKGVRD</sequence>
<organism evidence="2 3">
    <name type="scientific">Cellulomonas denverensis</name>
    <dbReference type="NCBI Taxonomy" id="264297"/>
    <lineage>
        <taxon>Bacteria</taxon>
        <taxon>Bacillati</taxon>
        <taxon>Actinomycetota</taxon>
        <taxon>Actinomycetes</taxon>
        <taxon>Micrococcales</taxon>
        <taxon>Cellulomonadaceae</taxon>
        <taxon>Cellulomonas</taxon>
    </lineage>
</organism>
<protein>
    <submittedName>
        <fullName evidence="2">Uncharacterized protein</fullName>
    </submittedName>
</protein>
<dbReference type="EMBL" id="JAAXOX010000002">
    <property type="protein sequence ID" value="NKY21869.1"/>
    <property type="molecule type" value="Genomic_DNA"/>
</dbReference>
<dbReference type="Proteomes" id="UP000581206">
    <property type="component" value="Unassembled WGS sequence"/>
</dbReference>
<dbReference type="AlphaFoldDB" id="A0A7X6KT99"/>
<name>A0A7X6KT99_9CELL</name>
<accession>A0A7X6KT99</accession>
<comment type="caution">
    <text evidence="2">The sequence shown here is derived from an EMBL/GenBank/DDBJ whole genome shotgun (WGS) entry which is preliminary data.</text>
</comment>
<keyword evidence="1" id="KW-0812">Transmembrane</keyword>
<feature type="transmembrane region" description="Helical" evidence="1">
    <location>
        <begin position="30"/>
        <end position="54"/>
    </location>
</feature>
<evidence type="ECO:0000256" key="1">
    <source>
        <dbReference type="SAM" id="Phobius"/>
    </source>
</evidence>
<keyword evidence="1" id="KW-0472">Membrane</keyword>
<gene>
    <name evidence="2" type="ORF">HGA03_04245</name>
</gene>
<proteinExistence type="predicted"/>
<evidence type="ECO:0000313" key="3">
    <source>
        <dbReference type="Proteomes" id="UP000581206"/>
    </source>
</evidence>